<keyword evidence="2" id="KW-1185">Reference proteome</keyword>
<proteinExistence type="predicted"/>
<dbReference type="AlphaFoldDB" id="A0AAW1JXC4"/>
<dbReference type="EMBL" id="JASPKY010000309">
    <property type="protein sequence ID" value="KAK9709462.1"/>
    <property type="molecule type" value="Genomic_DNA"/>
</dbReference>
<reference evidence="1 2" key="1">
    <citation type="journal article" date="2024" name="BMC Genomics">
        <title>De novo assembly and annotation of Popillia japonica's genome with initial clues to its potential as an invasive pest.</title>
        <authorList>
            <person name="Cucini C."/>
            <person name="Boschi S."/>
            <person name="Funari R."/>
            <person name="Cardaioli E."/>
            <person name="Iannotti N."/>
            <person name="Marturano G."/>
            <person name="Paoli F."/>
            <person name="Bruttini M."/>
            <person name="Carapelli A."/>
            <person name="Frati F."/>
            <person name="Nardi F."/>
        </authorList>
    </citation>
    <scope>NUCLEOTIDE SEQUENCE [LARGE SCALE GENOMIC DNA]</scope>
    <source>
        <strain evidence="1">DMR45628</strain>
    </source>
</reference>
<name>A0AAW1JXC4_POPJA</name>
<evidence type="ECO:0000313" key="1">
    <source>
        <dbReference type="EMBL" id="KAK9709462.1"/>
    </source>
</evidence>
<evidence type="ECO:0000313" key="2">
    <source>
        <dbReference type="Proteomes" id="UP001458880"/>
    </source>
</evidence>
<dbReference type="Proteomes" id="UP001458880">
    <property type="component" value="Unassembled WGS sequence"/>
</dbReference>
<gene>
    <name evidence="1" type="ORF">QE152_g26616</name>
</gene>
<protein>
    <submittedName>
        <fullName evidence="1">Uncharacterized protein</fullName>
    </submittedName>
</protein>
<comment type="caution">
    <text evidence="1">The sequence shown here is derived from an EMBL/GenBank/DDBJ whole genome shotgun (WGS) entry which is preliminary data.</text>
</comment>
<sequence length="91" mass="11041">MKMWRSKKDRFVIVKYDQQHYPGEVLKVDEEKTEATVMHRSGSYWKWPTSPDSLWYAVEDIFQEILNPPRMVNNRGCYVGPEMQQFAEYYR</sequence>
<organism evidence="1 2">
    <name type="scientific">Popillia japonica</name>
    <name type="common">Japanese beetle</name>
    <dbReference type="NCBI Taxonomy" id="7064"/>
    <lineage>
        <taxon>Eukaryota</taxon>
        <taxon>Metazoa</taxon>
        <taxon>Ecdysozoa</taxon>
        <taxon>Arthropoda</taxon>
        <taxon>Hexapoda</taxon>
        <taxon>Insecta</taxon>
        <taxon>Pterygota</taxon>
        <taxon>Neoptera</taxon>
        <taxon>Endopterygota</taxon>
        <taxon>Coleoptera</taxon>
        <taxon>Polyphaga</taxon>
        <taxon>Scarabaeiformia</taxon>
        <taxon>Scarabaeidae</taxon>
        <taxon>Rutelinae</taxon>
        <taxon>Popillia</taxon>
    </lineage>
</organism>
<accession>A0AAW1JXC4</accession>